<dbReference type="Proteomes" id="UP000247702">
    <property type="component" value="Unassembled WGS sequence"/>
</dbReference>
<keyword evidence="2" id="KW-1185">Reference proteome</keyword>
<name>A0A2Z6QT43_9GLOM</name>
<comment type="caution">
    <text evidence="1">The sequence shown here is derived from an EMBL/GenBank/DDBJ whole genome shotgun (WGS) entry which is preliminary data.</text>
</comment>
<reference evidence="1 2" key="1">
    <citation type="submission" date="2017-11" db="EMBL/GenBank/DDBJ databases">
        <title>The genome of Rhizophagus clarus HR1 reveals common genetic basis of auxotrophy among arbuscular mycorrhizal fungi.</title>
        <authorList>
            <person name="Kobayashi Y."/>
        </authorList>
    </citation>
    <scope>NUCLEOTIDE SEQUENCE [LARGE SCALE GENOMIC DNA]</scope>
    <source>
        <strain evidence="1 2">HR1</strain>
    </source>
</reference>
<organism evidence="1 2">
    <name type="scientific">Rhizophagus clarus</name>
    <dbReference type="NCBI Taxonomy" id="94130"/>
    <lineage>
        <taxon>Eukaryota</taxon>
        <taxon>Fungi</taxon>
        <taxon>Fungi incertae sedis</taxon>
        <taxon>Mucoromycota</taxon>
        <taxon>Glomeromycotina</taxon>
        <taxon>Glomeromycetes</taxon>
        <taxon>Glomerales</taxon>
        <taxon>Glomeraceae</taxon>
        <taxon>Rhizophagus</taxon>
    </lineage>
</organism>
<sequence length="82" mass="9219">MKRLGLNRPLNTDLIETLEEIETKKNNMLLGKDIYSQLATKTKPKTFFHQSIITEDVDRIVNSRIQALQQSALNQSSASSSG</sequence>
<evidence type="ECO:0000313" key="2">
    <source>
        <dbReference type="Proteomes" id="UP000247702"/>
    </source>
</evidence>
<gene>
    <name evidence="1" type="ORF">RclHR1_01910026</name>
</gene>
<dbReference type="EMBL" id="BEXD01001013">
    <property type="protein sequence ID" value="GBB91742.1"/>
    <property type="molecule type" value="Genomic_DNA"/>
</dbReference>
<dbReference type="AlphaFoldDB" id="A0A2Z6QT43"/>
<accession>A0A2Z6QT43</accession>
<protein>
    <submittedName>
        <fullName evidence="1">Uncharacterized protein</fullName>
    </submittedName>
</protein>
<evidence type="ECO:0000313" key="1">
    <source>
        <dbReference type="EMBL" id="GBB91742.1"/>
    </source>
</evidence>
<proteinExistence type="predicted"/>